<evidence type="ECO:0000313" key="2">
    <source>
        <dbReference type="Proteomes" id="UP001164539"/>
    </source>
</evidence>
<keyword evidence="2" id="KW-1185">Reference proteome</keyword>
<reference evidence="1 2" key="1">
    <citation type="journal article" date="2023" name="Science">
        <title>Complex scaffold remodeling in plant triterpene biosynthesis.</title>
        <authorList>
            <person name="De La Pena R."/>
            <person name="Hodgson H."/>
            <person name="Liu J.C."/>
            <person name="Stephenson M.J."/>
            <person name="Martin A.C."/>
            <person name="Owen C."/>
            <person name="Harkess A."/>
            <person name="Leebens-Mack J."/>
            <person name="Jimenez L.E."/>
            <person name="Osbourn A."/>
            <person name="Sattely E.S."/>
        </authorList>
    </citation>
    <scope>NUCLEOTIDE SEQUENCE [LARGE SCALE GENOMIC DNA]</scope>
    <source>
        <strain evidence="2">cv. JPN11</strain>
        <tissue evidence="1">Leaf</tissue>
    </source>
</reference>
<dbReference type="Proteomes" id="UP001164539">
    <property type="component" value="Chromosome 2"/>
</dbReference>
<protein>
    <submittedName>
        <fullName evidence="1">Pentatricopeptide repeat-containing protein</fullName>
    </submittedName>
</protein>
<sequence>MSRIRLMRQKENKSDIFPATFLSMWCRLSFTFSYSKRLIVYVYSCSAKKATKLFSGALTTIGHQIARDAGDNFVSVDYDIFSFSGNPSNAVGLSLIAELRRQIGSMQIPYLLNKIISFCAKSAAHDLGIQVHSLVTKMGFTSNTYICTALVDMYGKFGEMFRSQKLFNGMPTKKVVTWNSLISAYLHVRCPEIAVGLFIKMLKEGLEPTAFSVSAILVGCSQLEDEGIGAQVHSLSLKLGLCHNVVVETGLIDMYSKCCNVEDSKCVFDQMQEKNVITWTSMVTGYAQNEQPDEAMILFKEMLRLGLRSNKVAYNSLLSSFSSMKYLDCCKQIHCRVIREGFLSNVYMLVTLATVYSKCDCGLEDFQKVCSSVTIRDQISWNAIIAGFCNLGCGEQALECFCKMRQAGNNKDYFTLTSIVGAIGVVSGLIEGKQMHAIISKTGYSSNVFVQNRLIFMYARCGAISDSKKVFSLMGEHDLISWNSLLSGCEHHGYGKEVVELFERMRRTGIKPDGITFLAVLSACSHAGFIDKGLEYFYLMNNDASLEAPRVEHYAAVVDLFGRAGYLKEAESFVNRMPMDPGPSVYKALLSACQVHGNREIAMRSAKRVLELWPNDPATYVLLSNVLKAAGCWDDAVGIHTLMFDRGMRKKPGYSWV</sequence>
<proteinExistence type="predicted"/>
<gene>
    <name evidence="1" type="ORF">OWV82_004578</name>
</gene>
<comment type="caution">
    <text evidence="1">The sequence shown here is derived from an EMBL/GenBank/DDBJ whole genome shotgun (WGS) entry which is preliminary data.</text>
</comment>
<evidence type="ECO:0000313" key="1">
    <source>
        <dbReference type="EMBL" id="KAJ4725757.1"/>
    </source>
</evidence>
<accession>A0ACC1YQN3</accession>
<dbReference type="EMBL" id="CM051395">
    <property type="protein sequence ID" value="KAJ4725757.1"/>
    <property type="molecule type" value="Genomic_DNA"/>
</dbReference>
<name>A0ACC1YQN3_MELAZ</name>
<organism evidence="1 2">
    <name type="scientific">Melia azedarach</name>
    <name type="common">Chinaberry tree</name>
    <dbReference type="NCBI Taxonomy" id="155640"/>
    <lineage>
        <taxon>Eukaryota</taxon>
        <taxon>Viridiplantae</taxon>
        <taxon>Streptophyta</taxon>
        <taxon>Embryophyta</taxon>
        <taxon>Tracheophyta</taxon>
        <taxon>Spermatophyta</taxon>
        <taxon>Magnoliopsida</taxon>
        <taxon>eudicotyledons</taxon>
        <taxon>Gunneridae</taxon>
        <taxon>Pentapetalae</taxon>
        <taxon>rosids</taxon>
        <taxon>malvids</taxon>
        <taxon>Sapindales</taxon>
        <taxon>Meliaceae</taxon>
        <taxon>Melia</taxon>
    </lineage>
</organism>